<evidence type="ECO:0000256" key="1">
    <source>
        <dbReference type="ARBA" id="ARBA00006295"/>
    </source>
</evidence>
<name>A0ABU4GY81_9MICO</name>
<evidence type="ECO:0000259" key="3">
    <source>
        <dbReference type="SMART" id="SM00470"/>
    </source>
</evidence>
<organism evidence="4 5">
    <name type="scientific">Microbacterium arthrosphaerae</name>
    <dbReference type="NCBI Taxonomy" id="792652"/>
    <lineage>
        <taxon>Bacteria</taxon>
        <taxon>Bacillati</taxon>
        <taxon>Actinomycetota</taxon>
        <taxon>Actinomycetes</taxon>
        <taxon>Micrococcales</taxon>
        <taxon>Microbacteriaceae</taxon>
        <taxon>Microbacterium</taxon>
    </lineage>
</organism>
<dbReference type="Pfam" id="PF02195">
    <property type="entry name" value="ParB_N"/>
    <property type="match status" value="1"/>
</dbReference>
<dbReference type="Gene3D" id="3.90.1530.10">
    <property type="entry name" value="Conserved hypothetical protein from pyrococcus furiosus pfu- 392566-001, ParB domain"/>
    <property type="match status" value="1"/>
</dbReference>
<comment type="similarity">
    <text evidence="1">Belongs to the ParB family.</text>
</comment>
<proteinExistence type="inferred from homology"/>
<dbReference type="PANTHER" id="PTHR33375:SF1">
    <property type="entry name" value="CHROMOSOME-PARTITIONING PROTEIN PARB-RELATED"/>
    <property type="match status" value="1"/>
</dbReference>
<dbReference type="NCBIfam" id="TIGR00180">
    <property type="entry name" value="parB_part"/>
    <property type="match status" value="1"/>
</dbReference>
<evidence type="ECO:0000313" key="4">
    <source>
        <dbReference type="EMBL" id="MDW4571409.1"/>
    </source>
</evidence>
<evidence type="ECO:0000313" key="5">
    <source>
        <dbReference type="Proteomes" id="UP001283109"/>
    </source>
</evidence>
<dbReference type="SUPFAM" id="SSF110849">
    <property type="entry name" value="ParB/Sulfiredoxin"/>
    <property type="match status" value="1"/>
</dbReference>
<feature type="domain" description="ParB-like N-terminal" evidence="3">
    <location>
        <begin position="8"/>
        <end position="100"/>
    </location>
</feature>
<dbReference type="SMART" id="SM00470">
    <property type="entry name" value="ParB"/>
    <property type="match status" value="1"/>
</dbReference>
<keyword evidence="5" id="KW-1185">Reference proteome</keyword>
<feature type="region of interest" description="Disordered" evidence="2">
    <location>
        <begin position="1"/>
        <end position="21"/>
    </location>
</feature>
<dbReference type="InterPro" id="IPR003115">
    <property type="entry name" value="ParB_N"/>
</dbReference>
<dbReference type="InterPro" id="IPR050336">
    <property type="entry name" value="Chromosome_partition/occlusion"/>
</dbReference>
<sequence length="315" mass="35253">MENTANVQVASPNDIRPNPENPRLVFREKELLELESSIAANGILVPLTVYKASDGGLVILDGERRWRCSKKLGLHRVPIIVQPEPSRMQNLMMMFAIHNARTDWDPFPTALKLRDLEALYEKTEGRSPTEAQLAQLASLSRGEVRRLKNILNLPDRYLDIITAEQERPRSEQTLTVDHLLEVTRGAKALTKQHVISESRKTDLEVALIEKFRAGALTSTVEPRLLSRMARGVERGDVPASTVERSVDRLIADPTFTVRDAFAATVERAEQEHNLDLAAQRLQENVSSLLGAETMSEGVIRSLRSLRDLLDAVLGD</sequence>
<evidence type="ECO:0000256" key="2">
    <source>
        <dbReference type="SAM" id="MobiDB-lite"/>
    </source>
</evidence>
<dbReference type="PANTHER" id="PTHR33375">
    <property type="entry name" value="CHROMOSOME-PARTITIONING PROTEIN PARB-RELATED"/>
    <property type="match status" value="1"/>
</dbReference>
<dbReference type="RefSeq" id="WP_318351951.1">
    <property type="nucleotide sequence ID" value="NZ_JAWQEV010000001.1"/>
</dbReference>
<dbReference type="InterPro" id="IPR036086">
    <property type="entry name" value="ParB/Sulfiredoxin_sf"/>
</dbReference>
<protein>
    <submittedName>
        <fullName evidence="4">ParB/RepB/Spo0J family partition protein</fullName>
    </submittedName>
</protein>
<gene>
    <name evidence="4" type="ORF">R8Z58_01300</name>
</gene>
<feature type="compositionally biased region" description="Polar residues" evidence="2">
    <location>
        <begin position="1"/>
        <end position="11"/>
    </location>
</feature>
<dbReference type="EMBL" id="JAWQEV010000001">
    <property type="protein sequence ID" value="MDW4571409.1"/>
    <property type="molecule type" value="Genomic_DNA"/>
</dbReference>
<comment type="caution">
    <text evidence="4">The sequence shown here is derived from an EMBL/GenBank/DDBJ whole genome shotgun (WGS) entry which is preliminary data.</text>
</comment>
<dbReference type="InterPro" id="IPR004437">
    <property type="entry name" value="ParB/RepB/Spo0J"/>
</dbReference>
<dbReference type="Proteomes" id="UP001283109">
    <property type="component" value="Unassembled WGS sequence"/>
</dbReference>
<accession>A0ABU4GY81</accession>
<reference evidence="4 5" key="1">
    <citation type="submission" date="2023-11" db="EMBL/GenBank/DDBJ databases">
        <title>Draft genome sequence of Microbacterium arthrosphaerae JCM 30492.</title>
        <authorList>
            <person name="Zhang G."/>
            <person name="Ding Y."/>
        </authorList>
    </citation>
    <scope>NUCLEOTIDE SEQUENCE [LARGE SCALE GENOMIC DNA]</scope>
    <source>
        <strain evidence="4 5">JCM 30492</strain>
    </source>
</reference>